<evidence type="ECO:0000313" key="3">
    <source>
        <dbReference type="Proteomes" id="UP000886595"/>
    </source>
</evidence>
<accession>A0A8X8B638</accession>
<comment type="caution">
    <text evidence="2">The sequence shown here is derived from an EMBL/GenBank/DDBJ whole genome shotgun (WGS) entry which is preliminary data.</text>
</comment>
<reference evidence="2 3" key="1">
    <citation type="submission" date="2020-02" db="EMBL/GenBank/DDBJ databases">
        <authorList>
            <person name="Ma Q."/>
            <person name="Huang Y."/>
            <person name="Song X."/>
            <person name="Pei D."/>
        </authorList>
    </citation>
    <scope>NUCLEOTIDE SEQUENCE [LARGE SCALE GENOMIC DNA]</scope>
    <source>
        <strain evidence="2">Sxm20200214</strain>
        <tissue evidence="2">Leaf</tissue>
    </source>
</reference>
<evidence type="ECO:0000313" key="2">
    <source>
        <dbReference type="EMBL" id="KAG2322747.1"/>
    </source>
</evidence>
<sequence length="82" mass="9100">MNPEPKVIGKAKVSKVIGKAQVQGQEQKQQGLPHPSPYDELSTIFHPPKQESSLKSDMRSEESSNTGLLEEVVKEGMKKKKN</sequence>
<feature type="compositionally biased region" description="Low complexity" evidence="1">
    <location>
        <begin position="18"/>
        <end position="31"/>
    </location>
</feature>
<protein>
    <submittedName>
        <fullName evidence="2">Uncharacterized protein</fullName>
    </submittedName>
</protein>
<gene>
    <name evidence="2" type="ORF">Bca52824_015960</name>
</gene>
<dbReference type="Proteomes" id="UP000886595">
    <property type="component" value="Unassembled WGS sequence"/>
</dbReference>
<evidence type="ECO:0000256" key="1">
    <source>
        <dbReference type="SAM" id="MobiDB-lite"/>
    </source>
</evidence>
<keyword evidence="3" id="KW-1185">Reference proteome</keyword>
<dbReference type="EMBL" id="JAAMPC010000003">
    <property type="protein sequence ID" value="KAG2322747.1"/>
    <property type="molecule type" value="Genomic_DNA"/>
</dbReference>
<organism evidence="2 3">
    <name type="scientific">Brassica carinata</name>
    <name type="common">Ethiopian mustard</name>
    <name type="synonym">Abyssinian cabbage</name>
    <dbReference type="NCBI Taxonomy" id="52824"/>
    <lineage>
        <taxon>Eukaryota</taxon>
        <taxon>Viridiplantae</taxon>
        <taxon>Streptophyta</taxon>
        <taxon>Embryophyta</taxon>
        <taxon>Tracheophyta</taxon>
        <taxon>Spermatophyta</taxon>
        <taxon>Magnoliopsida</taxon>
        <taxon>eudicotyledons</taxon>
        <taxon>Gunneridae</taxon>
        <taxon>Pentapetalae</taxon>
        <taxon>rosids</taxon>
        <taxon>malvids</taxon>
        <taxon>Brassicales</taxon>
        <taxon>Brassicaceae</taxon>
        <taxon>Brassiceae</taxon>
        <taxon>Brassica</taxon>
    </lineage>
</organism>
<feature type="compositionally biased region" description="Basic and acidic residues" evidence="1">
    <location>
        <begin position="48"/>
        <end position="62"/>
    </location>
</feature>
<dbReference type="AlphaFoldDB" id="A0A8X8B638"/>
<name>A0A8X8B638_BRACI</name>
<proteinExistence type="predicted"/>
<feature type="region of interest" description="Disordered" evidence="1">
    <location>
        <begin position="1"/>
        <end position="82"/>
    </location>
</feature>